<keyword evidence="3" id="KW-1133">Transmembrane helix</keyword>
<keyword evidence="2" id="KW-0812">Transmembrane</keyword>
<evidence type="ECO:0000256" key="2">
    <source>
        <dbReference type="ARBA" id="ARBA00022692"/>
    </source>
</evidence>
<dbReference type="EMBL" id="CAMXCH010000008">
    <property type="protein sequence ID" value="CAI3957125.1"/>
    <property type="molecule type" value="Genomic_DNA"/>
</dbReference>
<dbReference type="SUPFAM" id="SSF53448">
    <property type="entry name" value="Nucleotide-diphospho-sugar transferases"/>
    <property type="match status" value="1"/>
</dbReference>
<evidence type="ECO:0000256" key="1">
    <source>
        <dbReference type="ARBA" id="ARBA00004167"/>
    </source>
</evidence>
<accession>A0ABM9HU16</accession>
<comment type="subcellular location">
    <subcellularLocation>
        <location evidence="1">Membrane</location>
        <topology evidence="1">Single-pass membrane protein</topology>
    </subcellularLocation>
</comment>
<keyword evidence="5" id="KW-1185">Reference proteome</keyword>
<evidence type="ECO:0008006" key="6">
    <source>
        <dbReference type="Google" id="ProtNLM"/>
    </source>
</evidence>
<evidence type="ECO:0000313" key="4">
    <source>
        <dbReference type="EMBL" id="CAI3957125.1"/>
    </source>
</evidence>
<dbReference type="RefSeq" id="WP_282024730.1">
    <property type="nucleotide sequence ID" value="NZ_CAMXCH010000008.1"/>
</dbReference>
<keyword evidence="3" id="KW-0472">Membrane</keyword>
<proteinExistence type="predicted"/>
<dbReference type="Gene3D" id="3.90.550.10">
    <property type="entry name" value="Spore Coat Polysaccharide Biosynthesis Protein SpsA, Chain A"/>
    <property type="match status" value="1"/>
</dbReference>
<sequence length="519" mass="60694">MKVAVCLVVKNEQLEIVYWIAWYKALGFDTIIIYDDFSDDETENVILSLKNTIDIRYHRNAFNKDIHHIRQIRAYKNTITKYKQEFNWIAFFDSDEYLDLYGKNIKDYLMEMNHASLVAFNWCCVGTNNYISRPPGIPVINYTLHGSNELFWNKHTKVIVKPLSISKPLYHVHNIMVEGQSVDSAGDPIEWEGDHGGFTKDYPTWAGGRLIHYQTRSLEHYVIRDRNIEEIRKNKQDPVHNIVSSNDYNQIEINISEIYLQNFYKIMKNFVNGQGRIVEQIIASIPFSYFLYLKDLYSPKQVSIFDPHYEYENNAIPLYWISHHSKPGNILKDKFNSEKKVLAFHIKNYFNYFLCVCNEELSVHDDKEPVIALLLEDSDYIHLCTQSSCLLKVKGDPRIGSVLSYKVWGNPNETISLSHPDTNRYLSFDEHGKHCITKMRAYEWESFSLLEINLDNCTDTIKETAEYLKSSRSFYEMQILCQQKKEKNGLIFNAITSLDDASKKAIKIISRGILSEHNM</sequence>
<dbReference type="InterPro" id="IPR029044">
    <property type="entry name" value="Nucleotide-diphossugar_trans"/>
</dbReference>
<dbReference type="PANTHER" id="PTHR21461">
    <property type="entry name" value="GLYCOSYLTRANSFERASE FAMILY 92 PROTEIN"/>
    <property type="match status" value="1"/>
</dbReference>
<reference evidence="4" key="1">
    <citation type="submission" date="2022-10" db="EMBL/GenBank/DDBJ databases">
        <authorList>
            <person name="Botero Cardona J."/>
        </authorList>
    </citation>
    <scope>NUCLEOTIDE SEQUENCE</scope>
    <source>
        <strain evidence="4">R-83534</strain>
    </source>
</reference>
<evidence type="ECO:0000313" key="5">
    <source>
        <dbReference type="Proteomes" id="UP001154272"/>
    </source>
</evidence>
<dbReference type="Proteomes" id="UP001154272">
    <property type="component" value="Unassembled WGS sequence"/>
</dbReference>
<organism evidence="4 5">
    <name type="scientific">Commensalibacter papalotli</name>
    <name type="common">ex Botero et al. 2024</name>
    <dbReference type="NCBI Taxonomy" id="2972766"/>
    <lineage>
        <taxon>Bacteria</taxon>
        <taxon>Pseudomonadati</taxon>
        <taxon>Pseudomonadota</taxon>
        <taxon>Alphaproteobacteria</taxon>
        <taxon>Acetobacterales</taxon>
        <taxon>Acetobacteraceae</taxon>
    </lineage>
</organism>
<name>A0ABM9HU16_9PROT</name>
<dbReference type="Pfam" id="PF13704">
    <property type="entry name" value="Glyco_tranf_2_4"/>
    <property type="match status" value="1"/>
</dbReference>
<dbReference type="PANTHER" id="PTHR21461:SF69">
    <property type="entry name" value="GLYCOSYLTRANSFERASE FAMILY 92 PROTEIN"/>
    <property type="match status" value="1"/>
</dbReference>
<comment type="caution">
    <text evidence="4">The sequence shown here is derived from an EMBL/GenBank/DDBJ whole genome shotgun (WGS) entry which is preliminary data.</text>
</comment>
<protein>
    <recommendedName>
        <fullName evidence="6">Glycosyl transferase family 2</fullName>
    </recommendedName>
</protein>
<gene>
    <name evidence="4" type="ORF">R83534S58_LOCUS2072</name>
</gene>
<evidence type="ECO:0000256" key="3">
    <source>
        <dbReference type="ARBA" id="ARBA00022989"/>
    </source>
</evidence>